<accession>A0A1C4TVJ1</accession>
<evidence type="ECO:0000259" key="4">
    <source>
        <dbReference type="Pfam" id="PF08797"/>
    </source>
</evidence>
<feature type="domain" description="HIRAN" evidence="4">
    <location>
        <begin position="49"/>
        <end position="108"/>
    </location>
</feature>
<evidence type="ECO:0000256" key="2">
    <source>
        <dbReference type="ARBA" id="ARBA00022801"/>
    </source>
</evidence>
<sequence length="329" mass="36548">MTRAFDLWGQRGWCSQEVAGESHYAKNIRDLFGRAFDPDGDNELTVPAQLIPEPTNRYDPHAVKVLCSGKQVGHLPKEQAREFSPVLTALIDQGWTPQVQARVWAQEREDWDDPRRRTFVASVRIDLAEPHMIVPTNMPPSELHTVLPAGRFIQVTGEEKHMSHLASLISPSGESWVYVTLHEVEVQRARSTRTLVEVRINGLAAGTLSPAMSTENLPVIGHLRDKGLTTAARAVLKGNRVKADVAVNLAKASELSDAWLDSPPTARGTNPAERAESSTSQEMATAARWRFVVPPEWPPPPAGWVPPQGWRPDPSWPPAPQGWQFWVSE</sequence>
<dbReference type="RefSeq" id="WP_091274082.1">
    <property type="nucleotide sequence ID" value="NZ_FMCW01000001.1"/>
</dbReference>
<evidence type="ECO:0000313" key="5">
    <source>
        <dbReference type="EMBL" id="SCE63458.1"/>
    </source>
</evidence>
<keyword evidence="1" id="KW-0479">Metal-binding</keyword>
<protein>
    <submittedName>
        <fullName evidence="5">HIRAN domain-containing protein</fullName>
    </submittedName>
</protein>
<evidence type="ECO:0000256" key="3">
    <source>
        <dbReference type="SAM" id="MobiDB-lite"/>
    </source>
</evidence>
<dbReference type="AlphaFoldDB" id="A0A1C4TVJ1"/>
<dbReference type="Proteomes" id="UP000199375">
    <property type="component" value="Unassembled WGS sequence"/>
</dbReference>
<dbReference type="InterPro" id="IPR014905">
    <property type="entry name" value="HIRAN"/>
</dbReference>
<dbReference type="EMBL" id="FMCW01000001">
    <property type="protein sequence ID" value="SCE63458.1"/>
    <property type="molecule type" value="Genomic_DNA"/>
</dbReference>
<dbReference type="GO" id="GO:0008270">
    <property type="term" value="F:zinc ion binding"/>
    <property type="evidence" value="ECO:0007669"/>
    <property type="project" value="InterPro"/>
</dbReference>
<reference evidence="5 6" key="1">
    <citation type="submission" date="2016-06" db="EMBL/GenBank/DDBJ databases">
        <authorList>
            <person name="Kjaerup R.B."/>
            <person name="Dalgaard T.S."/>
            <person name="Juul-Madsen H.R."/>
        </authorList>
    </citation>
    <scope>NUCLEOTIDE SEQUENCE [LARGE SCALE GENOMIC DNA]</scope>
    <source>
        <strain evidence="5 6">DSM 45626</strain>
    </source>
</reference>
<dbReference type="GO" id="GO:0003676">
    <property type="term" value="F:nucleic acid binding"/>
    <property type="evidence" value="ECO:0007669"/>
    <property type="project" value="InterPro"/>
</dbReference>
<feature type="region of interest" description="Disordered" evidence="3">
    <location>
        <begin position="259"/>
        <end position="281"/>
    </location>
</feature>
<name>A0A1C4TVJ1_9ACTN</name>
<dbReference type="GO" id="GO:0016818">
    <property type="term" value="F:hydrolase activity, acting on acid anhydrides, in phosphorus-containing anhydrides"/>
    <property type="evidence" value="ECO:0007669"/>
    <property type="project" value="InterPro"/>
</dbReference>
<feature type="compositionally biased region" description="Pro residues" evidence="3">
    <location>
        <begin position="295"/>
        <end position="304"/>
    </location>
</feature>
<dbReference type="Pfam" id="PF08797">
    <property type="entry name" value="HIRAN"/>
    <property type="match status" value="1"/>
</dbReference>
<keyword evidence="2" id="KW-0378">Hydrolase</keyword>
<gene>
    <name evidence="5" type="ORF">GA0070558_10112</name>
</gene>
<evidence type="ECO:0000256" key="1">
    <source>
        <dbReference type="ARBA" id="ARBA00022723"/>
    </source>
</evidence>
<feature type="region of interest" description="Disordered" evidence="3">
    <location>
        <begin position="295"/>
        <end position="322"/>
    </location>
</feature>
<proteinExistence type="predicted"/>
<dbReference type="Gene3D" id="3.30.70.2330">
    <property type="match status" value="1"/>
</dbReference>
<organism evidence="5 6">
    <name type="scientific">Micromonospora haikouensis</name>
    <dbReference type="NCBI Taxonomy" id="686309"/>
    <lineage>
        <taxon>Bacteria</taxon>
        <taxon>Bacillati</taxon>
        <taxon>Actinomycetota</taxon>
        <taxon>Actinomycetes</taxon>
        <taxon>Micromonosporales</taxon>
        <taxon>Micromonosporaceae</taxon>
        <taxon>Micromonospora</taxon>
    </lineage>
</organism>
<evidence type="ECO:0000313" key="6">
    <source>
        <dbReference type="Proteomes" id="UP000199375"/>
    </source>
</evidence>